<name>A0ABM9N7E0_9RICK</name>
<keyword evidence="1" id="KW-1133">Transmembrane helix</keyword>
<organism evidence="2 3">
    <name type="scientific">Candidatus Xenohaliotis californiensis</name>
    <dbReference type="NCBI Taxonomy" id="84677"/>
    <lineage>
        <taxon>Bacteria</taxon>
        <taxon>Pseudomonadati</taxon>
        <taxon>Pseudomonadota</taxon>
        <taxon>Alphaproteobacteria</taxon>
        <taxon>Rickettsiales</taxon>
        <taxon>Anaplasmataceae</taxon>
        <taxon>Candidatus Xenohaliotis</taxon>
    </lineage>
</organism>
<comment type="caution">
    <text evidence="2">The sequence shown here is derived from an EMBL/GenBank/DDBJ whole genome shotgun (WGS) entry which is preliminary data.</text>
</comment>
<dbReference type="Proteomes" id="UP001314181">
    <property type="component" value="Unassembled WGS sequence"/>
</dbReference>
<gene>
    <name evidence="2" type="ORF">CAXC1_180005</name>
</gene>
<keyword evidence="1" id="KW-0472">Membrane</keyword>
<dbReference type="EMBL" id="CAWVOK010000009">
    <property type="protein sequence ID" value="CAK8162497.1"/>
    <property type="molecule type" value="Genomic_DNA"/>
</dbReference>
<evidence type="ECO:0000256" key="1">
    <source>
        <dbReference type="SAM" id="Phobius"/>
    </source>
</evidence>
<accession>A0ABM9N7E0</accession>
<dbReference type="RefSeq" id="WP_338363578.1">
    <property type="nucleotide sequence ID" value="NZ_CAWVOK010000009.1"/>
</dbReference>
<evidence type="ECO:0000313" key="2">
    <source>
        <dbReference type="EMBL" id="CAK8162497.1"/>
    </source>
</evidence>
<feature type="transmembrane region" description="Helical" evidence="1">
    <location>
        <begin position="20"/>
        <end position="44"/>
    </location>
</feature>
<keyword evidence="3" id="KW-1185">Reference proteome</keyword>
<protein>
    <recommendedName>
        <fullName evidence="4">Prepilin-type N-terminal cleavage/methylation domain-containing protein</fullName>
    </recommendedName>
</protein>
<dbReference type="InterPro" id="IPR045584">
    <property type="entry name" value="Pilin-like"/>
</dbReference>
<keyword evidence="1" id="KW-0812">Transmembrane</keyword>
<dbReference type="SUPFAM" id="SSF54523">
    <property type="entry name" value="Pili subunits"/>
    <property type="match status" value="1"/>
</dbReference>
<evidence type="ECO:0008006" key="4">
    <source>
        <dbReference type="Google" id="ProtNLM"/>
    </source>
</evidence>
<evidence type="ECO:0000313" key="3">
    <source>
        <dbReference type="Proteomes" id="UP001314181"/>
    </source>
</evidence>
<proteinExistence type="predicted"/>
<reference evidence="2 3" key="1">
    <citation type="submission" date="2024-01" db="EMBL/GenBank/DDBJ databases">
        <authorList>
            <person name="Kunselman E."/>
        </authorList>
    </citation>
    <scope>NUCLEOTIDE SEQUENCE [LARGE SCALE GENOMIC DNA]</scope>
    <source>
        <strain evidence="2">2 abalone samples</strain>
    </source>
</reference>
<sequence>MLKLKRLLVQKKIKASYSIIEISIALAVMGIVMTVTLVNVGLYLSMVKIKETRSDVDLAAKFLMEYAAVNGRLPCPADPSDDNYTETQCDCSSKLTGDVACYGLPEFVVGALPVSSMSGNRIKGVDAWGYKLIYVVSSKLTKFTKTSIKSGESGLFINVSGIVDVAPDVSNSTEAAFAIVSAGVSHLGAWGKDGMVPCNNSNPEEIINKNNCSYNRKDFSLMYFADIRVKDGKVKARDSKGDGVFLYNNIISWRSIMDYNILAVK</sequence>